<dbReference type="AlphaFoldDB" id="A0A9J6EHG3"/>
<dbReference type="EMBL" id="JABSTU010000004">
    <property type="protein sequence ID" value="KAH8033679.1"/>
    <property type="molecule type" value="Genomic_DNA"/>
</dbReference>
<reference evidence="1" key="1">
    <citation type="journal article" date="2020" name="Cell">
        <title>Large-Scale Comparative Analyses of Tick Genomes Elucidate Their Genetic Diversity and Vector Capacities.</title>
        <authorList>
            <consortium name="Tick Genome and Microbiome Consortium (TIGMIC)"/>
            <person name="Jia N."/>
            <person name="Wang J."/>
            <person name="Shi W."/>
            <person name="Du L."/>
            <person name="Sun Y."/>
            <person name="Zhan W."/>
            <person name="Jiang J.F."/>
            <person name="Wang Q."/>
            <person name="Zhang B."/>
            <person name="Ji P."/>
            <person name="Bell-Sakyi L."/>
            <person name="Cui X.M."/>
            <person name="Yuan T.T."/>
            <person name="Jiang B.G."/>
            <person name="Yang W.F."/>
            <person name="Lam T.T."/>
            <person name="Chang Q.C."/>
            <person name="Ding S.J."/>
            <person name="Wang X.J."/>
            <person name="Zhu J.G."/>
            <person name="Ruan X.D."/>
            <person name="Zhao L."/>
            <person name="Wei J.T."/>
            <person name="Ye R.Z."/>
            <person name="Que T.C."/>
            <person name="Du C.H."/>
            <person name="Zhou Y.H."/>
            <person name="Cheng J.X."/>
            <person name="Dai P.F."/>
            <person name="Guo W.B."/>
            <person name="Han X.H."/>
            <person name="Huang E.J."/>
            <person name="Li L.F."/>
            <person name="Wei W."/>
            <person name="Gao Y.C."/>
            <person name="Liu J.Z."/>
            <person name="Shao H.Z."/>
            <person name="Wang X."/>
            <person name="Wang C.C."/>
            <person name="Yang T.C."/>
            <person name="Huo Q.B."/>
            <person name="Li W."/>
            <person name="Chen H.Y."/>
            <person name="Chen S.E."/>
            <person name="Zhou L.G."/>
            <person name="Ni X.B."/>
            <person name="Tian J.H."/>
            <person name="Sheng Y."/>
            <person name="Liu T."/>
            <person name="Pan Y.S."/>
            <person name="Xia L.Y."/>
            <person name="Li J."/>
            <person name="Zhao F."/>
            <person name="Cao W.C."/>
        </authorList>
    </citation>
    <scope>NUCLEOTIDE SEQUENCE</scope>
    <source>
        <strain evidence="1">Rmic-2018</strain>
    </source>
</reference>
<dbReference type="Proteomes" id="UP000821866">
    <property type="component" value="Chromosome 2"/>
</dbReference>
<comment type="caution">
    <text evidence="1">The sequence shown here is derived from an EMBL/GenBank/DDBJ whole genome shotgun (WGS) entry which is preliminary data.</text>
</comment>
<accession>A0A9J6EHG3</accession>
<evidence type="ECO:0000313" key="1">
    <source>
        <dbReference type="EMBL" id="KAH8033679.1"/>
    </source>
</evidence>
<gene>
    <name evidence="1" type="ORF">HPB51_015301</name>
</gene>
<reference evidence="1" key="2">
    <citation type="submission" date="2021-09" db="EMBL/GenBank/DDBJ databases">
        <authorList>
            <person name="Jia N."/>
            <person name="Wang J."/>
            <person name="Shi W."/>
            <person name="Du L."/>
            <person name="Sun Y."/>
            <person name="Zhan W."/>
            <person name="Jiang J."/>
            <person name="Wang Q."/>
            <person name="Zhang B."/>
            <person name="Ji P."/>
            <person name="Sakyi L.B."/>
            <person name="Cui X."/>
            <person name="Yuan T."/>
            <person name="Jiang B."/>
            <person name="Yang W."/>
            <person name="Lam T.T.-Y."/>
            <person name="Chang Q."/>
            <person name="Ding S."/>
            <person name="Wang X."/>
            <person name="Zhu J."/>
            <person name="Ruan X."/>
            <person name="Zhao L."/>
            <person name="Wei J."/>
            <person name="Que T."/>
            <person name="Du C."/>
            <person name="Cheng J."/>
            <person name="Dai P."/>
            <person name="Han X."/>
            <person name="Huang E."/>
            <person name="Gao Y."/>
            <person name="Liu J."/>
            <person name="Shao H."/>
            <person name="Ye R."/>
            <person name="Li L."/>
            <person name="Wei W."/>
            <person name="Wang X."/>
            <person name="Wang C."/>
            <person name="Huo Q."/>
            <person name="Li W."/>
            <person name="Guo W."/>
            <person name="Chen H."/>
            <person name="Chen S."/>
            <person name="Zhou L."/>
            <person name="Zhou L."/>
            <person name="Ni X."/>
            <person name="Tian J."/>
            <person name="Zhou Y."/>
            <person name="Sheng Y."/>
            <person name="Liu T."/>
            <person name="Pan Y."/>
            <person name="Xia L."/>
            <person name="Li J."/>
            <person name="Zhao F."/>
            <person name="Cao W."/>
        </authorList>
    </citation>
    <scope>NUCLEOTIDE SEQUENCE</scope>
    <source>
        <strain evidence="1">Rmic-2018</strain>
        <tissue evidence="1">Larvae</tissue>
    </source>
</reference>
<keyword evidence="2" id="KW-1185">Reference proteome</keyword>
<evidence type="ECO:0000313" key="2">
    <source>
        <dbReference type="Proteomes" id="UP000821866"/>
    </source>
</evidence>
<name>A0A9J6EHG3_RHIMP</name>
<protein>
    <submittedName>
        <fullName evidence="1">Uncharacterized protein</fullName>
    </submittedName>
</protein>
<organism evidence="1 2">
    <name type="scientific">Rhipicephalus microplus</name>
    <name type="common">Cattle tick</name>
    <name type="synonym">Boophilus microplus</name>
    <dbReference type="NCBI Taxonomy" id="6941"/>
    <lineage>
        <taxon>Eukaryota</taxon>
        <taxon>Metazoa</taxon>
        <taxon>Ecdysozoa</taxon>
        <taxon>Arthropoda</taxon>
        <taxon>Chelicerata</taxon>
        <taxon>Arachnida</taxon>
        <taxon>Acari</taxon>
        <taxon>Parasitiformes</taxon>
        <taxon>Ixodida</taxon>
        <taxon>Ixodoidea</taxon>
        <taxon>Ixodidae</taxon>
        <taxon>Rhipicephalinae</taxon>
        <taxon>Rhipicephalus</taxon>
        <taxon>Boophilus</taxon>
    </lineage>
</organism>
<sequence length="163" mass="18327">MDHNNVSEPQLRPQVKLPTCTGYEHPKLVADFLEEVNSYARATGASESYAMARTGRWLYGMPLDDGGGTWAGFEKHFREKVFPLVTSSESSVSLNEEPSVRTKVCFSTSGRCKNYIAEQHRLPRKRTKSFVSFDRFIPDSRHTGGHSNHSESRTGGLWCVLPC</sequence>
<proteinExistence type="predicted"/>